<dbReference type="EMBL" id="CAJNOC010000185">
    <property type="protein sequence ID" value="CAF0724183.1"/>
    <property type="molecule type" value="Genomic_DNA"/>
</dbReference>
<protein>
    <submittedName>
        <fullName evidence="1">Uncharacterized protein</fullName>
    </submittedName>
</protein>
<gene>
    <name evidence="1" type="ORF">OXX778_LOCUS2400</name>
</gene>
<organism evidence="1 2">
    <name type="scientific">Brachionus calyciflorus</name>
    <dbReference type="NCBI Taxonomy" id="104777"/>
    <lineage>
        <taxon>Eukaryota</taxon>
        <taxon>Metazoa</taxon>
        <taxon>Spiralia</taxon>
        <taxon>Gnathifera</taxon>
        <taxon>Rotifera</taxon>
        <taxon>Eurotatoria</taxon>
        <taxon>Monogononta</taxon>
        <taxon>Pseudotrocha</taxon>
        <taxon>Ploima</taxon>
        <taxon>Brachionidae</taxon>
        <taxon>Brachionus</taxon>
    </lineage>
</organism>
<proteinExistence type="predicted"/>
<dbReference type="Proteomes" id="UP000663879">
    <property type="component" value="Unassembled WGS sequence"/>
</dbReference>
<accession>A0A813MR32</accession>
<dbReference type="AlphaFoldDB" id="A0A813MR32"/>
<comment type="caution">
    <text evidence="1">The sequence shown here is derived from an EMBL/GenBank/DDBJ whole genome shotgun (WGS) entry which is preliminary data.</text>
</comment>
<evidence type="ECO:0000313" key="2">
    <source>
        <dbReference type="Proteomes" id="UP000663879"/>
    </source>
</evidence>
<sequence>MLSQALPNELVAPKSLMPPRVKSAYLKLVGSPTGLPDPNGISGVNFKPANSFDGSFGEDVVYRSTNLPAELKLERNPTVHEIVSARNANQRIKELEQTNLNLRRMLDLVVTDPTNGTERIKTSGPRLLLNRSAVQNPLGPPVLRQGRIGSSWRHIKQTNNYGNSNLLFIDGTVRINDSMRFPPRVYGYPPRVNDQNAELIGLSTQSLNDLNLPSQERVRSFEYWTKDKREPDNNRTKAKMYTTGAYKTFYGLSDSLLKL</sequence>
<reference evidence="1" key="1">
    <citation type="submission" date="2021-02" db="EMBL/GenBank/DDBJ databases">
        <authorList>
            <person name="Nowell W R."/>
        </authorList>
    </citation>
    <scope>NUCLEOTIDE SEQUENCE</scope>
    <source>
        <strain evidence="1">Ploen Becks lab</strain>
    </source>
</reference>
<keyword evidence="2" id="KW-1185">Reference proteome</keyword>
<dbReference type="OrthoDB" id="6043660at2759"/>
<name>A0A813MR32_9BILA</name>
<evidence type="ECO:0000313" key="1">
    <source>
        <dbReference type="EMBL" id="CAF0724183.1"/>
    </source>
</evidence>